<sequence>MLPLILRHNGLITSKSRQLLPLIRTFSCSKTQFEERVCIIGSGNWGSAISKIIGNNVKKHEEFNKEVKLWVHEEIINGEKLSQVINKRHENVKYLPNIQLPSNLIACADLQESVRDATVLAFVVPHQFLKGICADLVNQVNPKAKAISLIKGIDASSKGIRLFSEEISETLGIETSVLSGANIAQEVASEHFCETTIGSRIKEHGDMYRKLFDTEYFRVTVVDDVAGVEICGALKNIVAIGAGIVDGLKLGENTKAAIMRIGLMETIKFATTFYSGVKMETFFESCGVADLITTCAGGRNRRVAEAHVTTGKSFTVLENEMLNGQKLQGTLAAKEVYEFLAARQMTAEYPLFTKVYDIVYRNKSPSTLVENL</sequence>
<dbReference type="GO" id="GO:0141152">
    <property type="term" value="F:glycerol-3-phosphate dehydrogenase (NAD+) activity"/>
    <property type="evidence" value="ECO:0007669"/>
    <property type="project" value="UniProtKB-EC"/>
</dbReference>
<dbReference type="PANTHER" id="PTHR11728:SF8">
    <property type="entry name" value="GLYCEROL-3-PHOSPHATE DEHYDROGENASE [NAD(+)]-RELATED"/>
    <property type="match status" value="1"/>
</dbReference>
<feature type="domain" description="Glycerol-3-phosphate dehydrogenase NAD-dependent N-terminal" evidence="7">
    <location>
        <begin position="37"/>
        <end position="202"/>
    </location>
</feature>
<keyword evidence="10" id="KW-1185">Reference proteome</keyword>
<evidence type="ECO:0000256" key="5">
    <source>
        <dbReference type="RuleBase" id="RU000437"/>
    </source>
</evidence>
<reference evidence="9 10" key="1">
    <citation type="submission" date="2023-04" db="EMBL/GenBank/DDBJ databases">
        <title>Genome of Basidiobolus ranarum AG-B5.</title>
        <authorList>
            <person name="Stajich J.E."/>
            <person name="Carter-House D."/>
            <person name="Gryganskyi A."/>
        </authorList>
    </citation>
    <scope>NUCLEOTIDE SEQUENCE [LARGE SCALE GENOMIC DNA]</scope>
    <source>
        <strain evidence="9 10">AG-B5</strain>
    </source>
</reference>
<evidence type="ECO:0000256" key="1">
    <source>
        <dbReference type="ARBA" id="ARBA00011009"/>
    </source>
</evidence>
<dbReference type="Pfam" id="PF01210">
    <property type="entry name" value="NAD_Gly3P_dh_N"/>
    <property type="match status" value="1"/>
</dbReference>
<evidence type="ECO:0000259" key="7">
    <source>
        <dbReference type="Pfam" id="PF01210"/>
    </source>
</evidence>
<dbReference type="InterPro" id="IPR008927">
    <property type="entry name" value="6-PGluconate_DH-like_C_sf"/>
</dbReference>
<dbReference type="InterPro" id="IPR006109">
    <property type="entry name" value="G3P_DH_NAD-dep_C"/>
</dbReference>
<protein>
    <recommendedName>
        <fullName evidence="6">Glycerol-3-phosphate dehydrogenase [NAD(+)]</fullName>
        <ecNumber evidence="6">1.1.1.8</ecNumber>
    </recommendedName>
</protein>
<proteinExistence type="inferred from homology"/>
<evidence type="ECO:0000313" key="10">
    <source>
        <dbReference type="Proteomes" id="UP001479436"/>
    </source>
</evidence>
<dbReference type="EMBL" id="JASJQH010007833">
    <property type="protein sequence ID" value="KAK9701233.1"/>
    <property type="molecule type" value="Genomic_DNA"/>
</dbReference>
<comment type="similarity">
    <text evidence="1 5">Belongs to the NAD-dependent glycerol-3-phosphate dehydrogenase family.</text>
</comment>
<dbReference type="InterPro" id="IPR011128">
    <property type="entry name" value="G3P_DH_NAD-dep_N"/>
</dbReference>
<name>A0ABR2VU19_9FUNG</name>
<dbReference type="InterPro" id="IPR006168">
    <property type="entry name" value="G3P_DH_NAD-dep"/>
</dbReference>
<dbReference type="Proteomes" id="UP001479436">
    <property type="component" value="Unassembled WGS sequence"/>
</dbReference>
<dbReference type="SUPFAM" id="SSF51735">
    <property type="entry name" value="NAD(P)-binding Rossmann-fold domains"/>
    <property type="match status" value="1"/>
</dbReference>
<evidence type="ECO:0000256" key="4">
    <source>
        <dbReference type="ARBA" id="ARBA00048683"/>
    </source>
</evidence>
<dbReference type="InterPro" id="IPR017751">
    <property type="entry name" value="G3P_DH_NAD-dep_euk"/>
</dbReference>
<dbReference type="PANTHER" id="PTHR11728">
    <property type="entry name" value="GLYCEROL-3-PHOSPHATE DEHYDROGENASE"/>
    <property type="match status" value="1"/>
</dbReference>
<dbReference type="EC" id="1.1.1.8" evidence="6"/>
<organism evidence="9 10">
    <name type="scientific">Basidiobolus ranarum</name>
    <dbReference type="NCBI Taxonomy" id="34480"/>
    <lineage>
        <taxon>Eukaryota</taxon>
        <taxon>Fungi</taxon>
        <taxon>Fungi incertae sedis</taxon>
        <taxon>Zoopagomycota</taxon>
        <taxon>Entomophthoromycotina</taxon>
        <taxon>Basidiobolomycetes</taxon>
        <taxon>Basidiobolales</taxon>
        <taxon>Basidiobolaceae</taxon>
        <taxon>Basidiobolus</taxon>
    </lineage>
</organism>
<gene>
    <name evidence="9" type="primary">GPD1_5</name>
    <name evidence="9" type="ORF">K7432_011808</name>
</gene>
<evidence type="ECO:0000256" key="2">
    <source>
        <dbReference type="ARBA" id="ARBA00023002"/>
    </source>
</evidence>
<evidence type="ECO:0000259" key="8">
    <source>
        <dbReference type="Pfam" id="PF07479"/>
    </source>
</evidence>
<evidence type="ECO:0000313" key="9">
    <source>
        <dbReference type="EMBL" id="KAK9701233.1"/>
    </source>
</evidence>
<evidence type="ECO:0000256" key="3">
    <source>
        <dbReference type="ARBA" id="ARBA00023027"/>
    </source>
</evidence>
<dbReference type="Gene3D" id="1.10.1040.10">
    <property type="entry name" value="N-(1-d-carboxylethyl)-l-norvaline Dehydrogenase, domain 2"/>
    <property type="match status" value="1"/>
</dbReference>
<dbReference type="Pfam" id="PF07479">
    <property type="entry name" value="NAD_Gly3P_dh_C"/>
    <property type="match status" value="1"/>
</dbReference>
<keyword evidence="3 5" id="KW-0520">NAD</keyword>
<dbReference type="Gene3D" id="3.40.50.720">
    <property type="entry name" value="NAD(P)-binding Rossmann-like Domain"/>
    <property type="match status" value="1"/>
</dbReference>
<dbReference type="InterPro" id="IPR013328">
    <property type="entry name" value="6PGD_dom2"/>
</dbReference>
<keyword evidence="2 5" id="KW-0560">Oxidoreductase</keyword>
<dbReference type="PROSITE" id="PS00957">
    <property type="entry name" value="NAD_G3PDH"/>
    <property type="match status" value="1"/>
</dbReference>
<dbReference type="PIRSF" id="PIRSF000114">
    <property type="entry name" value="Glycerol-3-P_dh"/>
    <property type="match status" value="1"/>
</dbReference>
<evidence type="ECO:0000256" key="6">
    <source>
        <dbReference type="RuleBase" id="RU361243"/>
    </source>
</evidence>
<dbReference type="SUPFAM" id="SSF48179">
    <property type="entry name" value="6-phosphogluconate dehydrogenase C-terminal domain-like"/>
    <property type="match status" value="1"/>
</dbReference>
<dbReference type="NCBIfam" id="TIGR03376">
    <property type="entry name" value="glycerol3P_DH"/>
    <property type="match status" value="1"/>
</dbReference>
<accession>A0ABR2VU19</accession>
<feature type="domain" description="Glycerol-3-phosphate dehydrogenase NAD-dependent C-terminal" evidence="8">
    <location>
        <begin position="224"/>
        <end position="370"/>
    </location>
</feature>
<dbReference type="PRINTS" id="PR00077">
    <property type="entry name" value="GPDHDRGNASE"/>
</dbReference>
<comment type="caution">
    <text evidence="9">The sequence shown here is derived from an EMBL/GenBank/DDBJ whole genome shotgun (WGS) entry which is preliminary data.</text>
</comment>
<comment type="catalytic activity">
    <reaction evidence="4 6">
        <text>sn-glycerol 3-phosphate + NAD(+) = dihydroxyacetone phosphate + NADH + H(+)</text>
        <dbReference type="Rhea" id="RHEA:11092"/>
        <dbReference type="ChEBI" id="CHEBI:15378"/>
        <dbReference type="ChEBI" id="CHEBI:57540"/>
        <dbReference type="ChEBI" id="CHEBI:57597"/>
        <dbReference type="ChEBI" id="CHEBI:57642"/>
        <dbReference type="ChEBI" id="CHEBI:57945"/>
        <dbReference type="EC" id="1.1.1.8"/>
    </reaction>
</comment>
<dbReference type="InterPro" id="IPR036291">
    <property type="entry name" value="NAD(P)-bd_dom_sf"/>
</dbReference>